<feature type="transmembrane region" description="Helical" evidence="1">
    <location>
        <begin position="143"/>
        <end position="165"/>
    </location>
</feature>
<name>A0A2I4BUI1_AUSLI</name>
<dbReference type="STRING" id="52670.A0A2I4BUI1"/>
<proteinExistence type="predicted"/>
<keyword evidence="3" id="KW-1185">Reference proteome</keyword>
<dbReference type="SUPFAM" id="SSF48726">
    <property type="entry name" value="Immunoglobulin"/>
    <property type="match status" value="1"/>
</dbReference>
<dbReference type="Proteomes" id="UP000192220">
    <property type="component" value="Unplaced"/>
</dbReference>
<evidence type="ECO:0000313" key="3">
    <source>
        <dbReference type="Proteomes" id="UP000192220"/>
    </source>
</evidence>
<evidence type="ECO:0000256" key="2">
    <source>
        <dbReference type="SAM" id="SignalP"/>
    </source>
</evidence>
<keyword evidence="2" id="KW-0732">Signal</keyword>
<dbReference type="AlphaFoldDB" id="A0A2I4BUI1"/>
<organism evidence="3 4">
    <name type="scientific">Austrofundulus limnaeus</name>
    <name type="common">Annual killifish</name>
    <dbReference type="NCBI Taxonomy" id="52670"/>
    <lineage>
        <taxon>Eukaryota</taxon>
        <taxon>Metazoa</taxon>
        <taxon>Chordata</taxon>
        <taxon>Craniata</taxon>
        <taxon>Vertebrata</taxon>
        <taxon>Euteleostomi</taxon>
        <taxon>Actinopterygii</taxon>
        <taxon>Neopterygii</taxon>
        <taxon>Teleostei</taxon>
        <taxon>Neoteleostei</taxon>
        <taxon>Acanthomorphata</taxon>
        <taxon>Ovalentaria</taxon>
        <taxon>Atherinomorphae</taxon>
        <taxon>Cyprinodontiformes</taxon>
        <taxon>Rivulidae</taxon>
        <taxon>Austrofundulus</taxon>
    </lineage>
</organism>
<accession>A0A2I4BUI1</accession>
<dbReference type="InterPro" id="IPR036179">
    <property type="entry name" value="Ig-like_dom_sf"/>
</dbReference>
<protein>
    <submittedName>
        <fullName evidence="4">V-set and transmembrane domain-containing protein 5</fullName>
    </submittedName>
</protein>
<keyword evidence="1" id="KW-0472">Membrane</keyword>
<keyword evidence="1 4" id="KW-0812">Transmembrane</keyword>
<gene>
    <name evidence="4" type="primary">vstm5</name>
</gene>
<dbReference type="InterPro" id="IPR013783">
    <property type="entry name" value="Ig-like_fold"/>
</dbReference>
<dbReference type="GeneID" id="106522772"/>
<dbReference type="RefSeq" id="XP_013871384.1">
    <property type="nucleotide sequence ID" value="XM_014015930.1"/>
</dbReference>
<sequence>MWHFRIWNVKDVSVLLSIALCLCHAAGAISVTSVQRNLIRSVQEDVLFSVNVTCSCVPTVHWTFMSAAVSRAIGSWQPGVYANITEDYSSRVKACDDGSMGLSDLRLQDAGFYVVTVQDPAGNSKDLGFVLKVTEVLYEDLQYLSVSALVLTGLAGLLMLTMWLLHKACRKFRAWRRRKRMPEADETELQRL</sequence>
<dbReference type="CTD" id="387804"/>
<feature type="chain" id="PRO_5014188219" evidence="2">
    <location>
        <begin position="29"/>
        <end position="192"/>
    </location>
</feature>
<dbReference type="InParanoid" id="A0A2I4BUI1"/>
<reference evidence="4" key="1">
    <citation type="submission" date="2025-08" db="UniProtKB">
        <authorList>
            <consortium name="RefSeq"/>
        </authorList>
    </citation>
    <scope>IDENTIFICATION</scope>
    <source>
        <strain evidence="4">Quisiro</strain>
        <tissue evidence="4">Liver</tissue>
    </source>
</reference>
<dbReference type="Gene3D" id="2.60.40.10">
    <property type="entry name" value="Immunoglobulins"/>
    <property type="match status" value="1"/>
</dbReference>
<dbReference type="OrthoDB" id="9933251at2759"/>
<evidence type="ECO:0000313" key="4">
    <source>
        <dbReference type="RefSeq" id="XP_013871384.1"/>
    </source>
</evidence>
<keyword evidence="1" id="KW-1133">Transmembrane helix</keyword>
<evidence type="ECO:0000256" key="1">
    <source>
        <dbReference type="SAM" id="Phobius"/>
    </source>
</evidence>
<feature type="signal peptide" evidence="2">
    <location>
        <begin position="1"/>
        <end position="28"/>
    </location>
</feature>
<dbReference type="KEGG" id="alim:106522772"/>